<dbReference type="Proteomes" id="UP000606974">
    <property type="component" value="Unassembled WGS sequence"/>
</dbReference>
<organism evidence="1 2">
    <name type="scientific">Endocarpon pusillum</name>
    <dbReference type="NCBI Taxonomy" id="364733"/>
    <lineage>
        <taxon>Eukaryota</taxon>
        <taxon>Fungi</taxon>
        <taxon>Dikarya</taxon>
        <taxon>Ascomycota</taxon>
        <taxon>Pezizomycotina</taxon>
        <taxon>Eurotiomycetes</taxon>
        <taxon>Chaetothyriomycetidae</taxon>
        <taxon>Verrucariales</taxon>
        <taxon>Verrucariaceae</taxon>
        <taxon>Endocarpon</taxon>
    </lineage>
</organism>
<proteinExistence type="predicted"/>
<gene>
    <name evidence="1" type="ORF">GJ744_007538</name>
</gene>
<keyword evidence="2" id="KW-1185">Reference proteome</keyword>
<dbReference type="EMBL" id="JAACFV010000038">
    <property type="protein sequence ID" value="KAF7509667.1"/>
    <property type="molecule type" value="Genomic_DNA"/>
</dbReference>
<dbReference type="AlphaFoldDB" id="A0A8H7E539"/>
<name>A0A8H7E539_9EURO</name>
<protein>
    <submittedName>
        <fullName evidence="1">Uncharacterized protein</fullName>
    </submittedName>
</protein>
<reference evidence="1" key="1">
    <citation type="submission" date="2020-02" db="EMBL/GenBank/DDBJ databases">
        <authorList>
            <person name="Palmer J.M."/>
        </authorList>
    </citation>
    <scope>NUCLEOTIDE SEQUENCE</scope>
    <source>
        <strain evidence="1">EPUS1.4</strain>
        <tissue evidence="1">Thallus</tissue>
    </source>
</reference>
<accession>A0A8H7E539</accession>
<evidence type="ECO:0000313" key="2">
    <source>
        <dbReference type="Proteomes" id="UP000606974"/>
    </source>
</evidence>
<sequence length="175" mass="19520">MNLATNLLAQFEHLTKSLTNPSRSCQHSESDAQLAPLPPVFRCVDFRANYSDNCWKKVEPHKNPELEHKQSDPGLADLLKGILEPPPRSVEQQGTLRKEDARTLWVGVSEKDEKQFIHEGDAGAGKSALIKLLIDVGLWSADSFPGFVYQKSAFPLRQNPVQKRSTPVVGCEDDE</sequence>
<evidence type="ECO:0000313" key="1">
    <source>
        <dbReference type="EMBL" id="KAF7509667.1"/>
    </source>
</evidence>
<comment type="caution">
    <text evidence="1">The sequence shown here is derived from an EMBL/GenBank/DDBJ whole genome shotgun (WGS) entry which is preliminary data.</text>
</comment>